<dbReference type="SMART" id="SM00636">
    <property type="entry name" value="Glyco_18"/>
    <property type="match status" value="1"/>
</dbReference>
<dbReference type="PROSITE" id="PS51910">
    <property type="entry name" value="GH18_2"/>
    <property type="match status" value="1"/>
</dbReference>
<dbReference type="InterPro" id="IPR011583">
    <property type="entry name" value="Chitinase_II/V-like_cat"/>
</dbReference>
<dbReference type="GO" id="GO:0005975">
    <property type="term" value="P:carbohydrate metabolic process"/>
    <property type="evidence" value="ECO:0007669"/>
    <property type="project" value="InterPro"/>
</dbReference>
<evidence type="ECO:0000256" key="3">
    <source>
        <dbReference type="ARBA" id="ARBA00023026"/>
    </source>
</evidence>
<dbReference type="GO" id="GO:0008843">
    <property type="term" value="F:endochitinase activity"/>
    <property type="evidence" value="ECO:0007669"/>
    <property type="project" value="UniProtKB-EC"/>
</dbReference>
<sequence length="436" mass="46613">MPDSLDRSVLQQDPIIDSCSLHISCLCSLEPHQCLQLGRSEPIVIIMCSHNQARGSRIASSVARVMYTNAVYFPSSRVYQGDTPASLNYSCINRVYYAYASIGADGSVFLSDEWADAQAPIDGVLQGALGSLIHLKQIHPHLQVILSVGGGSCSGIFPAIASNALLRDNFARSAFGLVEASGLDGIDIAWEYPCSVEQGTDFIALLATLRTYFPRDQHIITAALPASEAVLQFIDFSTAANHLNSINLMAFDFFGAWSTRSGHHSQLYAMSEIEPSASSGAAYIMSRGFPAGGLLLGIPTHGRSFLHATGAGQEFKGGGGNGGAFEYSELPRKGCKETMDKRHISAQCVGGDGGFVTYDNPDTVKAKAAFVRQKGLGVSIYCINGMSPVVRKKTRREGTWPLTLIGQGLVYCDGPADSKEKSRSLVAAGFRALHSS</sequence>
<keyword evidence="3" id="KW-0843">Virulence</keyword>
<dbReference type="EC" id="3.2.1.14" evidence="2"/>
<proteinExistence type="inferred from homology"/>
<dbReference type="InterPro" id="IPR001223">
    <property type="entry name" value="Glyco_hydro18_cat"/>
</dbReference>
<dbReference type="Gene3D" id="3.20.20.80">
    <property type="entry name" value="Glycosidases"/>
    <property type="match status" value="1"/>
</dbReference>
<evidence type="ECO:0000313" key="6">
    <source>
        <dbReference type="Proteomes" id="UP000594364"/>
    </source>
</evidence>
<dbReference type="AlphaFoldDB" id="A0A7S9KNL0"/>
<dbReference type="InterPro" id="IPR017853">
    <property type="entry name" value="GH"/>
</dbReference>
<dbReference type="PANTHER" id="PTHR11177:SF228">
    <property type="entry name" value="CHITINASE"/>
    <property type="match status" value="1"/>
</dbReference>
<dbReference type="GO" id="GO:0006032">
    <property type="term" value="P:chitin catabolic process"/>
    <property type="evidence" value="ECO:0007669"/>
    <property type="project" value="TreeGrafter"/>
</dbReference>
<dbReference type="PANTHER" id="PTHR11177">
    <property type="entry name" value="CHITINASE"/>
    <property type="match status" value="1"/>
</dbReference>
<dbReference type="Gene3D" id="3.10.50.10">
    <property type="match status" value="1"/>
</dbReference>
<dbReference type="InterPro" id="IPR050314">
    <property type="entry name" value="Glycosyl_Hydrlase_18"/>
</dbReference>
<dbReference type="Proteomes" id="UP000594364">
    <property type="component" value="Chromosome 2"/>
</dbReference>
<protein>
    <recommendedName>
        <fullName evidence="2">chitinase</fullName>
        <ecNumber evidence="2">3.2.1.14</ecNumber>
    </recommendedName>
</protein>
<dbReference type="InterPro" id="IPR029070">
    <property type="entry name" value="Chitinase_insertion_sf"/>
</dbReference>
<evidence type="ECO:0000256" key="1">
    <source>
        <dbReference type="ARBA" id="ARBA00008682"/>
    </source>
</evidence>
<dbReference type="GO" id="GO:0005576">
    <property type="term" value="C:extracellular region"/>
    <property type="evidence" value="ECO:0007669"/>
    <property type="project" value="TreeGrafter"/>
</dbReference>
<keyword evidence="6" id="KW-1185">Reference proteome</keyword>
<feature type="domain" description="GH18" evidence="4">
    <location>
        <begin position="67"/>
        <end position="397"/>
    </location>
</feature>
<organism evidence="5 6">
    <name type="scientific">Epichloe festucae (strain Fl1)</name>
    <dbReference type="NCBI Taxonomy" id="877507"/>
    <lineage>
        <taxon>Eukaryota</taxon>
        <taxon>Fungi</taxon>
        <taxon>Dikarya</taxon>
        <taxon>Ascomycota</taxon>
        <taxon>Pezizomycotina</taxon>
        <taxon>Sordariomycetes</taxon>
        <taxon>Hypocreomycetidae</taxon>
        <taxon>Hypocreales</taxon>
        <taxon>Clavicipitaceae</taxon>
        <taxon>Epichloe</taxon>
    </lineage>
</organism>
<evidence type="ECO:0000259" key="4">
    <source>
        <dbReference type="PROSITE" id="PS51910"/>
    </source>
</evidence>
<dbReference type="OrthoDB" id="76388at2759"/>
<dbReference type="SUPFAM" id="SSF54556">
    <property type="entry name" value="Chitinase insertion domain"/>
    <property type="match status" value="1"/>
</dbReference>
<name>A0A7S9KNL0_EPIFF</name>
<evidence type="ECO:0000313" key="5">
    <source>
        <dbReference type="EMBL" id="QPG95918.1"/>
    </source>
</evidence>
<dbReference type="EMBL" id="CP031386">
    <property type="protein sequence ID" value="QPG95918.1"/>
    <property type="molecule type" value="Genomic_DNA"/>
</dbReference>
<comment type="similarity">
    <text evidence="1">Belongs to the glycosyl hydrolase 18 family. Chitinase class V subfamily.</text>
</comment>
<gene>
    <name evidence="5" type="ORF">C2857_002520</name>
</gene>
<dbReference type="SUPFAM" id="SSF51445">
    <property type="entry name" value="(Trans)glycosidases"/>
    <property type="match status" value="1"/>
</dbReference>
<reference evidence="5 6" key="1">
    <citation type="journal article" date="2018" name="PLoS Genet.">
        <title>Repeat elements organise 3D genome structure and mediate transcription in the filamentous fungus Epichloe festucae.</title>
        <authorList>
            <person name="Winter D.J."/>
            <person name="Ganley A.R.D."/>
            <person name="Young C.A."/>
            <person name="Liachko I."/>
            <person name="Schardl C.L."/>
            <person name="Dupont P.Y."/>
            <person name="Berry D."/>
            <person name="Ram A."/>
            <person name="Scott B."/>
            <person name="Cox M.P."/>
        </authorList>
    </citation>
    <scope>NUCLEOTIDE SEQUENCE [LARGE SCALE GENOMIC DNA]</scope>
    <source>
        <strain evidence="5 6">Fl1</strain>
    </source>
</reference>
<evidence type="ECO:0000256" key="2">
    <source>
        <dbReference type="ARBA" id="ARBA00012729"/>
    </source>
</evidence>
<accession>A0A7S9KNL0</accession>
<dbReference type="Pfam" id="PF00704">
    <property type="entry name" value="Glyco_hydro_18"/>
    <property type="match status" value="1"/>
</dbReference>
<dbReference type="GO" id="GO:0008061">
    <property type="term" value="F:chitin binding"/>
    <property type="evidence" value="ECO:0007669"/>
    <property type="project" value="InterPro"/>
</dbReference>